<evidence type="ECO:0000313" key="3">
    <source>
        <dbReference type="Proteomes" id="UP000728032"/>
    </source>
</evidence>
<proteinExistence type="predicted"/>
<evidence type="ECO:0000313" key="2">
    <source>
        <dbReference type="EMBL" id="CAD7663633.1"/>
    </source>
</evidence>
<protein>
    <recommendedName>
        <fullName evidence="4">Protein argonaute N-terminal domain-containing protein</fullName>
    </recommendedName>
</protein>
<feature type="compositionally biased region" description="Gly residues" evidence="1">
    <location>
        <begin position="71"/>
        <end position="83"/>
    </location>
</feature>
<evidence type="ECO:0008006" key="4">
    <source>
        <dbReference type="Google" id="ProtNLM"/>
    </source>
</evidence>
<feature type="non-terminal residue" evidence="2">
    <location>
        <position position="1"/>
    </location>
</feature>
<dbReference type="EMBL" id="CAJPVJ010033629">
    <property type="protein sequence ID" value="CAG2180770.1"/>
    <property type="molecule type" value="Genomic_DNA"/>
</dbReference>
<dbReference type="EMBL" id="OC948454">
    <property type="protein sequence ID" value="CAD7663633.1"/>
    <property type="molecule type" value="Genomic_DNA"/>
</dbReference>
<dbReference type="Pfam" id="PF23278">
    <property type="entry name" value="Piwi_N"/>
    <property type="match status" value="1"/>
</dbReference>
<name>A0A7R9R006_9ACAR</name>
<evidence type="ECO:0000256" key="1">
    <source>
        <dbReference type="SAM" id="MobiDB-lite"/>
    </source>
</evidence>
<dbReference type="OrthoDB" id="7437217at2759"/>
<feature type="region of interest" description="Disordered" evidence="1">
    <location>
        <begin position="19"/>
        <end position="94"/>
    </location>
</feature>
<accession>A0A7R9R006</accession>
<organism evidence="2">
    <name type="scientific">Oppiella nova</name>
    <dbReference type="NCBI Taxonomy" id="334625"/>
    <lineage>
        <taxon>Eukaryota</taxon>
        <taxon>Metazoa</taxon>
        <taxon>Ecdysozoa</taxon>
        <taxon>Arthropoda</taxon>
        <taxon>Chelicerata</taxon>
        <taxon>Arachnida</taxon>
        <taxon>Acari</taxon>
        <taxon>Acariformes</taxon>
        <taxon>Sarcoptiformes</taxon>
        <taxon>Oribatida</taxon>
        <taxon>Brachypylina</taxon>
        <taxon>Oppioidea</taxon>
        <taxon>Oppiidae</taxon>
        <taxon>Oppiella</taxon>
    </lineage>
</organism>
<dbReference type="Proteomes" id="UP000728032">
    <property type="component" value="Unassembled WGS sequence"/>
</dbReference>
<dbReference type="AlphaFoldDB" id="A0A7R9R006"/>
<sequence>MAIQYNNRLSLNTSYHVGNGAKSVMADTGRSRGRARGRAAVGVGHEPPPLPTTRPLDVSSLQQTLPSPVGSAGGDNGGNGGSNGAAVRSRAGYRSVAVTRPPQVRSTVGAGGKAVTVVTNYFRLKTPSNAVVYDYRLDFEPEVEARVVRKGLLFNDAVRQAFNDRLVFDGMSNLKST</sequence>
<keyword evidence="3" id="KW-1185">Reference proteome</keyword>
<reference evidence="2" key="1">
    <citation type="submission" date="2020-11" db="EMBL/GenBank/DDBJ databases">
        <authorList>
            <person name="Tran Van P."/>
        </authorList>
    </citation>
    <scope>NUCLEOTIDE SEQUENCE</scope>
</reference>
<gene>
    <name evidence="2" type="ORF">ONB1V03_LOCUS20191</name>
</gene>